<reference evidence="1" key="1">
    <citation type="submission" date="2023-03" db="EMBL/GenBank/DDBJ databases">
        <title>Massive genome expansion in bonnet fungi (Mycena s.s.) driven by repeated elements and novel gene families across ecological guilds.</title>
        <authorList>
            <consortium name="Lawrence Berkeley National Laboratory"/>
            <person name="Harder C.B."/>
            <person name="Miyauchi S."/>
            <person name="Viragh M."/>
            <person name="Kuo A."/>
            <person name="Thoen E."/>
            <person name="Andreopoulos B."/>
            <person name="Lu D."/>
            <person name="Skrede I."/>
            <person name="Drula E."/>
            <person name="Henrissat B."/>
            <person name="Morin E."/>
            <person name="Kohler A."/>
            <person name="Barry K."/>
            <person name="LaButti K."/>
            <person name="Morin E."/>
            <person name="Salamov A."/>
            <person name="Lipzen A."/>
            <person name="Mereny Z."/>
            <person name="Hegedus B."/>
            <person name="Baldrian P."/>
            <person name="Stursova M."/>
            <person name="Weitz H."/>
            <person name="Taylor A."/>
            <person name="Grigoriev I.V."/>
            <person name="Nagy L.G."/>
            <person name="Martin F."/>
            <person name="Kauserud H."/>
        </authorList>
    </citation>
    <scope>NUCLEOTIDE SEQUENCE</scope>
    <source>
        <strain evidence="1">CBHHK067</strain>
    </source>
</reference>
<protein>
    <submittedName>
        <fullName evidence="1">Uncharacterized protein</fullName>
    </submittedName>
</protein>
<dbReference type="Proteomes" id="UP001221757">
    <property type="component" value="Unassembled WGS sequence"/>
</dbReference>
<proteinExistence type="predicted"/>
<gene>
    <name evidence="1" type="ORF">B0H17DRAFT_1132622</name>
</gene>
<sequence length="211" mass="23564">MYSAFLQRKMFCSLPDLAMVHWVLIRNVSRNRNGRGLGEFLNRWMKSWTNLSLTAYKRKEKEDFDVLFPHAKTPAKTDSTSGSIIGRCREKYVPRIQKLLHPGRFKEGKLLLVSRIAAVAVKLEATCDDGPRVAAAPDQSWFEVAPTDPNAPRYVYADYATHAQDLLTSLIPGNYDPSLLRVRAPEATPPISQPSGYQVGDADLGAARISC</sequence>
<evidence type="ECO:0000313" key="1">
    <source>
        <dbReference type="EMBL" id="KAJ7693148.1"/>
    </source>
</evidence>
<evidence type="ECO:0000313" key="2">
    <source>
        <dbReference type="Proteomes" id="UP001221757"/>
    </source>
</evidence>
<dbReference type="EMBL" id="JARKIE010000047">
    <property type="protein sequence ID" value="KAJ7693148.1"/>
    <property type="molecule type" value="Genomic_DNA"/>
</dbReference>
<comment type="caution">
    <text evidence="1">The sequence shown here is derived from an EMBL/GenBank/DDBJ whole genome shotgun (WGS) entry which is preliminary data.</text>
</comment>
<dbReference type="AlphaFoldDB" id="A0AAD7DJE6"/>
<organism evidence="1 2">
    <name type="scientific">Mycena rosella</name>
    <name type="common">Pink bonnet</name>
    <name type="synonym">Agaricus rosellus</name>
    <dbReference type="NCBI Taxonomy" id="1033263"/>
    <lineage>
        <taxon>Eukaryota</taxon>
        <taxon>Fungi</taxon>
        <taxon>Dikarya</taxon>
        <taxon>Basidiomycota</taxon>
        <taxon>Agaricomycotina</taxon>
        <taxon>Agaricomycetes</taxon>
        <taxon>Agaricomycetidae</taxon>
        <taxon>Agaricales</taxon>
        <taxon>Marasmiineae</taxon>
        <taxon>Mycenaceae</taxon>
        <taxon>Mycena</taxon>
    </lineage>
</organism>
<name>A0AAD7DJE6_MYCRO</name>
<keyword evidence="2" id="KW-1185">Reference proteome</keyword>
<accession>A0AAD7DJE6</accession>